<sequence length="235" mass="26335">MLNDDDEEIRYLAAQAGSILFSLEFDNTNQTTALLPLAASSKLVDILADDFTDSSTLCAEAMGRFLGLPINLLGAKAKDTISLTPVSRLLAEFQTESTVLFQEERQNLFVEDVREVETWAKVLSRLVVVPRNSNFALQFYSWVADGLCTLAEETAEASRDGVLGWISHPDVFTLGIRVILGAKILLLASLSETLVLDKFLIRQRLENLWKEGQKNEMHHCWLSLLRTVVDYKQLS</sequence>
<dbReference type="EMBL" id="LGUA01000310">
    <property type="protein sequence ID" value="OAX82402.1"/>
    <property type="molecule type" value="Genomic_DNA"/>
</dbReference>
<accession>A0A1B7P034</accession>
<dbReference type="OrthoDB" id="289314at2759"/>
<proteinExistence type="predicted"/>
<dbReference type="AlphaFoldDB" id="A0A1B7P034"/>
<organism evidence="1 2">
    <name type="scientific">Emergomyces africanus</name>
    <dbReference type="NCBI Taxonomy" id="1955775"/>
    <lineage>
        <taxon>Eukaryota</taxon>
        <taxon>Fungi</taxon>
        <taxon>Dikarya</taxon>
        <taxon>Ascomycota</taxon>
        <taxon>Pezizomycotina</taxon>
        <taxon>Eurotiomycetes</taxon>
        <taxon>Eurotiomycetidae</taxon>
        <taxon>Onygenales</taxon>
        <taxon>Ajellomycetaceae</taxon>
        <taxon>Emergomyces</taxon>
    </lineage>
</organism>
<name>A0A1B7P034_9EURO</name>
<evidence type="ECO:0000313" key="1">
    <source>
        <dbReference type="EMBL" id="OAX82402.1"/>
    </source>
</evidence>
<evidence type="ECO:0000313" key="2">
    <source>
        <dbReference type="Proteomes" id="UP000091918"/>
    </source>
</evidence>
<reference evidence="1 2" key="1">
    <citation type="submission" date="2015-07" db="EMBL/GenBank/DDBJ databases">
        <title>Emmonsia species relationships and genome sequence.</title>
        <authorList>
            <person name="Cuomo C.A."/>
            <person name="Schwartz I.S."/>
            <person name="Kenyon C."/>
            <person name="de Hoog G.S."/>
            <person name="Govender N.P."/>
            <person name="Botha A."/>
            <person name="Moreno L."/>
            <person name="de Vries M."/>
            <person name="Munoz J.F."/>
            <person name="Stielow J.B."/>
        </authorList>
    </citation>
    <scope>NUCLEOTIDE SEQUENCE [LARGE SCALE GENOMIC DNA]</scope>
    <source>
        <strain evidence="1 2">CBS 136260</strain>
    </source>
</reference>
<dbReference type="Proteomes" id="UP000091918">
    <property type="component" value="Unassembled WGS sequence"/>
</dbReference>
<dbReference type="Pfam" id="PF26523">
    <property type="entry name" value="Trm732_C"/>
    <property type="match status" value="1"/>
</dbReference>
<gene>
    <name evidence="1" type="ORF">ACJ72_03248</name>
</gene>
<comment type="caution">
    <text evidence="1">The sequence shown here is derived from an EMBL/GenBank/DDBJ whole genome shotgun (WGS) entry which is preliminary data.</text>
</comment>
<dbReference type="STRING" id="1658172.A0A1B7P034"/>
<keyword evidence="2" id="KW-1185">Reference proteome</keyword>
<protein>
    <submittedName>
        <fullName evidence="1">Uncharacterized protein</fullName>
    </submittedName>
</protein>